<feature type="compositionally biased region" description="Polar residues" evidence="1">
    <location>
        <begin position="69"/>
        <end position="83"/>
    </location>
</feature>
<dbReference type="SMART" id="SM00028">
    <property type="entry name" value="TPR"/>
    <property type="match status" value="5"/>
</dbReference>
<reference evidence="4" key="2">
    <citation type="submission" date="2015-01" db="EMBL/GenBank/DDBJ databases">
        <title>Evolutionary Origins and Diversification of the Mycorrhizal Mutualists.</title>
        <authorList>
            <consortium name="DOE Joint Genome Institute"/>
            <consortium name="Mycorrhizal Genomics Consortium"/>
            <person name="Kohler A."/>
            <person name="Kuo A."/>
            <person name="Nagy L.G."/>
            <person name="Floudas D."/>
            <person name="Copeland A."/>
            <person name="Barry K.W."/>
            <person name="Cichocki N."/>
            <person name="Veneault-Fourrey C."/>
            <person name="LaButti K."/>
            <person name="Lindquist E.A."/>
            <person name="Lipzen A."/>
            <person name="Lundell T."/>
            <person name="Morin E."/>
            <person name="Murat C."/>
            <person name="Riley R."/>
            <person name="Ohm R."/>
            <person name="Sun H."/>
            <person name="Tunlid A."/>
            <person name="Henrissat B."/>
            <person name="Grigoriev I.V."/>
            <person name="Hibbett D.S."/>
            <person name="Martin F."/>
        </authorList>
    </citation>
    <scope>NUCLEOTIDE SEQUENCE [LARGE SCALE GENOMIC DNA]</scope>
    <source>
        <strain evidence="4">MUT 4182</strain>
    </source>
</reference>
<dbReference type="HOGENOM" id="CLU_000288_7_37_1"/>
<feature type="region of interest" description="Disordered" evidence="1">
    <location>
        <begin position="57"/>
        <end position="83"/>
    </location>
</feature>
<dbReference type="Proteomes" id="UP000054248">
    <property type="component" value="Unassembled WGS sequence"/>
</dbReference>
<dbReference type="PROSITE" id="PS00108">
    <property type="entry name" value="PROTEIN_KINASE_ST"/>
    <property type="match status" value="1"/>
</dbReference>
<reference evidence="3 4" key="1">
    <citation type="submission" date="2014-04" db="EMBL/GenBank/DDBJ databases">
        <authorList>
            <consortium name="DOE Joint Genome Institute"/>
            <person name="Kuo A."/>
            <person name="Girlanda M."/>
            <person name="Perotto S."/>
            <person name="Kohler A."/>
            <person name="Nagy L.G."/>
            <person name="Floudas D."/>
            <person name="Copeland A."/>
            <person name="Barry K.W."/>
            <person name="Cichocki N."/>
            <person name="Veneault-Fourrey C."/>
            <person name="LaButti K."/>
            <person name="Lindquist E.A."/>
            <person name="Lipzen A."/>
            <person name="Lundell T."/>
            <person name="Morin E."/>
            <person name="Murat C."/>
            <person name="Sun H."/>
            <person name="Tunlid A."/>
            <person name="Henrissat B."/>
            <person name="Grigoriev I.V."/>
            <person name="Hibbett D.S."/>
            <person name="Martin F."/>
            <person name="Nordberg H.P."/>
            <person name="Cantor M.N."/>
            <person name="Hua S.X."/>
        </authorList>
    </citation>
    <scope>NUCLEOTIDE SEQUENCE [LARGE SCALE GENOMIC DNA]</scope>
    <source>
        <strain evidence="3 4">MUT 4182</strain>
    </source>
</reference>
<dbReference type="Gene3D" id="1.10.510.10">
    <property type="entry name" value="Transferase(Phosphotransferase) domain 1"/>
    <property type="match status" value="1"/>
</dbReference>
<dbReference type="InterPro" id="IPR000719">
    <property type="entry name" value="Prot_kinase_dom"/>
</dbReference>
<evidence type="ECO:0000256" key="1">
    <source>
        <dbReference type="SAM" id="MobiDB-lite"/>
    </source>
</evidence>
<dbReference type="Pfam" id="PF00069">
    <property type="entry name" value="Pkinase"/>
    <property type="match status" value="1"/>
</dbReference>
<dbReference type="PANTHER" id="PTHR44329">
    <property type="entry name" value="SERINE/THREONINE-PROTEIN KINASE TNNI3K-RELATED"/>
    <property type="match status" value="1"/>
</dbReference>
<dbReference type="InterPro" id="IPR051681">
    <property type="entry name" value="Ser/Thr_Kinases-Pseudokinases"/>
</dbReference>
<feature type="domain" description="Protein kinase" evidence="2">
    <location>
        <begin position="1"/>
        <end position="200"/>
    </location>
</feature>
<evidence type="ECO:0000259" key="2">
    <source>
        <dbReference type="PROSITE" id="PS50011"/>
    </source>
</evidence>
<sequence length="483" mass="53771">MWELPERVSLIKDAAAGLDYLHSQEPPVCHGDLKSLNILVDSNYRAVITDFGSARIKRTTSQKHPKTPELQQARGSGVSRSEGVTNILSSNNQTTMTGPGWTLRWAAPELMHEADPDLPSDIWSFGWVCWEVITDNYPFPDVRGPGQIVLNIVCGNLPVIHQHTLLAQIVPLCSLIKDCWKLNPMRRPTACDALKTLQWIPSTRPSPVSANTPKVRSAELLWQLGRILFFQAQERDAVLHLEKSLNASLSAADLPLHASCLVHCGDAARHHSRYEEAEHFYNKALTLYEELGSAVGKAYVKLAVGDLRRTQGNLDEAEKYLRKAQEEGHRRGYPLLEADALFGLGATYRLQKPPMVDAARECFLKSLYLYRVLGDERGTANSLDGLGLVYGAEKKFVRAMKMFKGEWKISLKIGCSLTRAHALCGLGLVHANCGQSPKARERLEEAAKLYKALDQLTCEATTLAFLDALQESETARKLYSKSR</sequence>
<dbReference type="PROSITE" id="PS50011">
    <property type="entry name" value="PROTEIN_KINASE_DOM"/>
    <property type="match status" value="1"/>
</dbReference>
<proteinExistence type="predicted"/>
<accession>A0A0C3LNL5</accession>
<organism evidence="3 4">
    <name type="scientific">Tulasnella calospora MUT 4182</name>
    <dbReference type="NCBI Taxonomy" id="1051891"/>
    <lineage>
        <taxon>Eukaryota</taxon>
        <taxon>Fungi</taxon>
        <taxon>Dikarya</taxon>
        <taxon>Basidiomycota</taxon>
        <taxon>Agaricomycotina</taxon>
        <taxon>Agaricomycetes</taxon>
        <taxon>Cantharellales</taxon>
        <taxon>Tulasnellaceae</taxon>
        <taxon>Tulasnella</taxon>
    </lineage>
</organism>
<dbReference type="GO" id="GO:0005524">
    <property type="term" value="F:ATP binding"/>
    <property type="evidence" value="ECO:0007669"/>
    <property type="project" value="InterPro"/>
</dbReference>
<dbReference type="InterPro" id="IPR011009">
    <property type="entry name" value="Kinase-like_dom_sf"/>
</dbReference>
<dbReference type="InterPro" id="IPR011990">
    <property type="entry name" value="TPR-like_helical_dom_sf"/>
</dbReference>
<keyword evidence="4" id="KW-1185">Reference proteome</keyword>
<dbReference type="Gene3D" id="1.25.40.10">
    <property type="entry name" value="Tetratricopeptide repeat domain"/>
    <property type="match status" value="2"/>
</dbReference>
<dbReference type="OrthoDB" id="4062651at2759"/>
<dbReference type="InterPro" id="IPR008271">
    <property type="entry name" value="Ser/Thr_kinase_AS"/>
</dbReference>
<dbReference type="SMART" id="SM00220">
    <property type="entry name" value="S_TKc"/>
    <property type="match status" value="1"/>
</dbReference>
<dbReference type="Pfam" id="PF13424">
    <property type="entry name" value="TPR_12"/>
    <property type="match status" value="1"/>
</dbReference>
<evidence type="ECO:0000313" key="3">
    <source>
        <dbReference type="EMBL" id="KIO22972.1"/>
    </source>
</evidence>
<gene>
    <name evidence="3" type="ORF">M407DRAFT_27543</name>
</gene>
<dbReference type="AlphaFoldDB" id="A0A0C3LNL5"/>
<evidence type="ECO:0000313" key="4">
    <source>
        <dbReference type="Proteomes" id="UP000054248"/>
    </source>
</evidence>
<dbReference type="STRING" id="1051891.A0A0C3LNL5"/>
<dbReference type="EMBL" id="KN823096">
    <property type="protein sequence ID" value="KIO22972.1"/>
    <property type="molecule type" value="Genomic_DNA"/>
</dbReference>
<dbReference type="GO" id="GO:0004674">
    <property type="term" value="F:protein serine/threonine kinase activity"/>
    <property type="evidence" value="ECO:0007669"/>
    <property type="project" value="TreeGrafter"/>
</dbReference>
<dbReference type="SUPFAM" id="SSF81901">
    <property type="entry name" value="HCP-like"/>
    <property type="match status" value="1"/>
</dbReference>
<name>A0A0C3LNL5_9AGAM</name>
<protein>
    <recommendedName>
        <fullName evidence="2">Protein kinase domain-containing protein</fullName>
    </recommendedName>
</protein>
<dbReference type="InterPro" id="IPR019734">
    <property type="entry name" value="TPR_rpt"/>
</dbReference>
<dbReference type="SUPFAM" id="SSF56112">
    <property type="entry name" value="Protein kinase-like (PK-like)"/>
    <property type="match status" value="1"/>
</dbReference>
<dbReference type="Pfam" id="PF13181">
    <property type="entry name" value="TPR_8"/>
    <property type="match status" value="1"/>
</dbReference>